<dbReference type="EMBL" id="CAKOGL010000006">
    <property type="protein sequence ID" value="CAH2087437.1"/>
    <property type="molecule type" value="Genomic_DNA"/>
</dbReference>
<evidence type="ECO:0000313" key="2">
    <source>
        <dbReference type="Proteomes" id="UP001153954"/>
    </source>
</evidence>
<evidence type="ECO:0000313" key="1">
    <source>
        <dbReference type="EMBL" id="CAH2087437.1"/>
    </source>
</evidence>
<dbReference type="Gene3D" id="3.30.420.10">
    <property type="entry name" value="Ribonuclease H-like superfamily/Ribonuclease H"/>
    <property type="match status" value="1"/>
</dbReference>
<dbReference type="Proteomes" id="UP001153954">
    <property type="component" value="Unassembled WGS sequence"/>
</dbReference>
<comment type="caution">
    <text evidence="1">The sequence shown here is derived from an EMBL/GenBank/DDBJ whole genome shotgun (WGS) entry which is preliminary data.</text>
</comment>
<dbReference type="GO" id="GO:0003676">
    <property type="term" value="F:nucleic acid binding"/>
    <property type="evidence" value="ECO:0007669"/>
    <property type="project" value="InterPro"/>
</dbReference>
<name>A0AAU9TNI1_EUPED</name>
<sequence length="77" mass="9017">MHPQRVTVWCGLWAGGVIGPYFFENEFGQAVTVNGVRYREMISDFLVIENMSIFFYHRIEVCHRSRGEHLANIVFHT</sequence>
<reference evidence="1" key="1">
    <citation type="submission" date="2022-03" db="EMBL/GenBank/DDBJ databases">
        <authorList>
            <person name="Tunstrom K."/>
        </authorList>
    </citation>
    <scope>NUCLEOTIDE SEQUENCE</scope>
</reference>
<protein>
    <submittedName>
        <fullName evidence="1">Uncharacterized protein</fullName>
    </submittedName>
</protein>
<dbReference type="InterPro" id="IPR036397">
    <property type="entry name" value="RNaseH_sf"/>
</dbReference>
<accession>A0AAU9TNI1</accession>
<gene>
    <name evidence="1" type="ORF">EEDITHA_LOCUS3700</name>
</gene>
<dbReference type="AlphaFoldDB" id="A0AAU9TNI1"/>
<keyword evidence="2" id="KW-1185">Reference proteome</keyword>
<proteinExistence type="predicted"/>
<organism evidence="1 2">
    <name type="scientific">Euphydryas editha</name>
    <name type="common">Edith's checkerspot</name>
    <dbReference type="NCBI Taxonomy" id="104508"/>
    <lineage>
        <taxon>Eukaryota</taxon>
        <taxon>Metazoa</taxon>
        <taxon>Ecdysozoa</taxon>
        <taxon>Arthropoda</taxon>
        <taxon>Hexapoda</taxon>
        <taxon>Insecta</taxon>
        <taxon>Pterygota</taxon>
        <taxon>Neoptera</taxon>
        <taxon>Endopterygota</taxon>
        <taxon>Lepidoptera</taxon>
        <taxon>Glossata</taxon>
        <taxon>Ditrysia</taxon>
        <taxon>Papilionoidea</taxon>
        <taxon>Nymphalidae</taxon>
        <taxon>Nymphalinae</taxon>
        <taxon>Euphydryas</taxon>
    </lineage>
</organism>